<comment type="caution">
    <text evidence="1">The sequence shown here is derived from an EMBL/GenBank/DDBJ whole genome shotgun (WGS) entry which is preliminary data.</text>
</comment>
<reference evidence="1 2" key="1">
    <citation type="submission" date="2014-06" db="EMBL/GenBank/DDBJ databases">
        <title>Functional and comparative genomic analyses of the Drosophila gut microbiota identify candidate symbiosis factors.</title>
        <authorList>
            <person name="Newell P.D."/>
            <person name="Chaston J.M."/>
            <person name="Douglas A.E."/>
        </authorList>
    </citation>
    <scope>NUCLEOTIDE SEQUENCE [LARGE SCALE GENOMIC DNA]</scope>
    <source>
        <strain evidence="1 2">DmCS_006</strain>
    </source>
</reference>
<dbReference type="EMBL" id="JOKM01000054">
    <property type="protein sequence ID" value="KGB23886.1"/>
    <property type="molecule type" value="Genomic_DNA"/>
</dbReference>
<dbReference type="PATRIC" id="fig|104102.7.peg.1502"/>
<gene>
    <name evidence="1" type="ORF">AtDm6_1518</name>
</gene>
<proteinExistence type="predicted"/>
<organism evidence="1 2">
    <name type="scientific">Acetobacter tropicalis</name>
    <dbReference type="NCBI Taxonomy" id="104102"/>
    <lineage>
        <taxon>Bacteria</taxon>
        <taxon>Pseudomonadati</taxon>
        <taxon>Pseudomonadota</taxon>
        <taxon>Alphaproteobacteria</taxon>
        <taxon>Acetobacterales</taxon>
        <taxon>Acetobacteraceae</taxon>
        <taxon>Acetobacter</taxon>
    </lineage>
</organism>
<dbReference type="AlphaFoldDB" id="A0A094ZNP5"/>
<name>A0A094ZNP5_9PROT</name>
<evidence type="ECO:0000313" key="1">
    <source>
        <dbReference type="EMBL" id="KGB23886.1"/>
    </source>
</evidence>
<evidence type="ECO:0000313" key="2">
    <source>
        <dbReference type="Proteomes" id="UP000029448"/>
    </source>
</evidence>
<accession>A0A094ZNP5</accession>
<protein>
    <submittedName>
        <fullName evidence="1">Uncharacterized protein</fullName>
    </submittedName>
</protein>
<keyword evidence="2" id="KW-1185">Reference proteome</keyword>
<dbReference type="STRING" id="104102.AtDm6_1518"/>
<sequence>MPHDQSFYKHNFLFNRAASLFEKPASPCPRIRSDRQKETQELTFCVAFQF</sequence>
<dbReference type="Proteomes" id="UP000029448">
    <property type="component" value="Unassembled WGS sequence"/>
</dbReference>